<proteinExistence type="predicted"/>
<sequence length="557" mass="62402">MNSTTSTTTPPPSLASGSGLTLHERLSYYKPTELRADLSHLTEGDKQALVKLADVSDLLNAAYYQQIWSGATQLRANLEADAKLTNDTTAIERFTLFELFRGPWDRSFDNEPFIHSVGAKPKSANVYPESMTKEEFGEWAKGLSAEEQKQAHGFYHVIKRRRPQSGDEGKLELVSYASEYREHLVPAARLMREAADLVSDASFARFLRLRGDAFESNRYLDSELAWLGISHESALEAAVGPYETYEDELFSAKAFFESLVHVRDFEGTRMLDKFTASLELVESHLPIPDRYRNRDLVPPPIVVVNQVYNGGDTAVPMTAAYNLPNDEEAIEKGGSKLTLIKNVQQGKVQSVLRPIAELVLAAEDLEYVTFDAFFTHVLLHEVAHSNGPHRVVPGGETVRSRLQELHSAFEEAKADIAGLFAAQLLIDQGVVADISARQFYTTYLVSAFRSVRFGLTEAHGLGQAMQLSYILEKGGFMYDEVAERFSVDLETIPKVVSELTRDIMLIQGDGDKQRALEFRDKFGLLGEPVKKALERMKHVPIDIKPIWVDVDELRKKL</sequence>
<keyword evidence="2" id="KW-1185">Reference proteome</keyword>
<accession>A0ACC1M853</accession>
<protein>
    <submittedName>
        <fullName evidence="1">Uncharacterized protein</fullName>
    </submittedName>
</protein>
<name>A0ACC1M853_9FUNG</name>
<comment type="caution">
    <text evidence="1">The sequence shown here is derived from an EMBL/GenBank/DDBJ whole genome shotgun (WGS) entry which is preliminary data.</text>
</comment>
<gene>
    <name evidence="1" type="ORF">IWW38_000914</name>
</gene>
<evidence type="ECO:0000313" key="2">
    <source>
        <dbReference type="Proteomes" id="UP001139981"/>
    </source>
</evidence>
<organism evidence="1 2">
    <name type="scientific">Coemansia aciculifera</name>
    <dbReference type="NCBI Taxonomy" id="417176"/>
    <lineage>
        <taxon>Eukaryota</taxon>
        <taxon>Fungi</taxon>
        <taxon>Fungi incertae sedis</taxon>
        <taxon>Zoopagomycota</taxon>
        <taxon>Kickxellomycotina</taxon>
        <taxon>Kickxellomycetes</taxon>
        <taxon>Kickxellales</taxon>
        <taxon>Kickxellaceae</taxon>
        <taxon>Coemansia</taxon>
    </lineage>
</organism>
<dbReference type="Proteomes" id="UP001139981">
    <property type="component" value="Unassembled WGS sequence"/>
</dbReference>
<evidence type="ECO:0000313" key="1">
    <source>
        <dbReference type="EMBL" id="KAJ2899612.1"/>
    </source>
</evidence>
<reference evidence="1" key="1">
    <citation type="submission" date="2022-07" db="EMBL/GenBank/DDBJ databases">
        <title>Phylogenomic reconstructions and comparative analyses of Kickxellomycotina fungi.</title>
        <authorList>
            <person name="Reynolds N.K."/>
            <person name="Stajich J.E."/>
            <person name="Barry K."/>
            <person name="Grigoriev I.V."/>
            <person name="Crous P."/>
            <person name="Smith M.E."/>
        </authorList>
    </citation>
    <scope>NUCLEOTIDE SEQUENCE</scope>
    <source>
        <strain evidence="1">CBS 190363</strain>
    </source>
</reference>
<dbReference type="EMBL" id="JANBVB010000022">
    <property type="protein sequence ID" value="KAJ2899612.1"/>
    <property type="molecule type" value="Genomic_DNA"/>
</dbReference>